<dbReference type="Proteomes" id="UP000515211">
    <property type="component" value="Chromosome 9"/>
</dbReference>
<evidence type="ECO:0000313" key="14">
    <source>
        <dbReference type="RefSeq" id="XP_052109898.1"/>
    </source>
</evidence>
<evidence type="ECO:0000256" key="11">
    <source>
        <dbReference type="SAM" id="MobiDB-lite"/>
    </source>
</evidence>
<feature type="domain" description="Protein kinase" evidence="12">
    <location>
        <begin position="68"/>
        <end position="352"/>
    </location>
</feature>
<dbReference type="FunFam" id="1.10.510.10:FF:000108">
    <property type="entry name" value="L-type lectin-domain containing receptor kinase S.4"/>
    <property type="match status" value="1"/>
</dbReference>
<dbReference type="Gene3D" id="3.30.200.20">
    <property type="entry name" value="Phosphorylase Kinase, domain 1"/>
    <property type="match status" value="1"/>
</dbReference>
<comment type="similarity">
    <text evidence="2">In the C-terminal section; belongs to the protein kinase superfamily. Ser/Thr protein kinase family.</text>
</comment>
<evidence type="ECO:0000256" key="9">
    <source>
        <dbReference type="ARBA" id="ARBA00047899"/>
    </source>
</evidence>
<evidence type="ECO:0000256" key="8">
    <source>
        <dbReference type="ARBA" id="ARBA00022840"/>
    </source>
</evidence>
<evidence type="ECO:0000256" key="2">
    <source>
        <dbReference type="ARBA" id="ARBA00010217"/>
    </source>
</evidence>
<protein>
    <recommendedName>
        <fullName evidence="3">non-specific serine/threonine protein kinase</fullName>
        <ecNumber evidence="3">2.7.11.1</ecNumber>
    </recommendedName>
</protein>
<keyword evidence="5" id="KW-0808">Transferase</keyword>
<evidence type="ECO:0000259" key="12">
    <source>
        <dbReference type="PROSITE" id="PS50011"/>
    </source>
</evidence>
<dbReference type="KEGG" id="adu:107463865"/>
<comment type="catalytic activity">
    <reaction evidence="10">
        <text>L-seryl-[protein] + ATP = O-phospho-L-seryl-[protein] + ADP + H(+)</text>
        <dbReference type="Rhea" id="RHEA:17989"/>
        <dbReference type="Rhea" id="RHEA-COMP:9863"/>
        <dbReference type="Rhea" id="RHEA-COMP:11604"/>
        <dbReference type="ChEBI" id="CHEBI:15378"/>
        <dbReference type="ChEBI" id="CHEBI:29999"/>
        <dbReference type="ChEBI" id="CHEBI:30616"/>
        <dbReference type="ChEBI" id="CHEBI:83421"/>
        <dbReference type="ChEBI" id="CHEBI:456216"/>
        <dbReference type="EC" id="2.7.11.1"/>
    </reaction>
</comment>
<dbReference type="AlphaFoldDB" id="A0A9C6TJ24"/>
<keyword evidence="6" id="KW-0547">Nucleotide-binding</keyword>
<proteinExistence type="inferred from homology"/>
<dbReference type="PANTHER" id="PTHR27007">
    <property type="match status" value="1"/>
</dbReference>
<dbReference type="InterPro" id="IPR008271">
    <property type="entry name" value="Ser/Thr_kinase_AS"/>
</dbReference>
<dbReference type="Pfam" id="PF07714">
    <property type="entry name" value="PK_Tyr_Ser-Thr"/>
    <property type="match status" value="1"/>
</dbReference>
<dbReference type="InterPro" id="IPR050528">
    <property type="entry name" value="L-type_Lectin-RKs"/>
</dbReference>
<comment type="similarity">
    <text evidence="1">In the N-terminal section; belongs to the leguminous lectin family.</text>
</comment>
<name>A0A9C6TJ24_ARADU</name>
<dbReference type="SUPFAM" id="SSF56112">
    <property type="entry name" value="Protein kinase-like (PK-like)"/>
    <property type="match status" value="1"/>
</dbReference>
<keyword evidence="7" id="KW-0418">Kinase</keyword>
<reference evidence="13" key="1">
    <citation type="journal article" date="2016" name="Nat. Genet.">
        <title>The genome sequences of Arachis duranensis and Arachis ipaensis, the diploid ancestors of cultivated peanut.</title>
        <authorList>
            <person name="Bertioli D.J."/>
            <person name="Cannon S.B."/>
            <person name="Froenicke L."/>
            <person name="Huang G."/>
            <person name="Farmer A.D."/>
            <person name="Cannon E.K."/>
            <person name="Liu X."/>
            <person name="Gao D."/>
            <person name="Clevenger J."/>
            <person name="Dash S."/>
            <person name="Ren L."/>
            <person name="Moretzsohn M.C."/>
            <person name="Shirasawa K."/>
            <person name="Huang W."/>
            <person name="Vidigal B."/>
            <person name="Abernathy B."/>
            <person name="Chu Y."/>
            <person name="Niederhuth C.E."/>
            <person name="Umale P."/>
            <person name="Araujo A.C."/>
            <person name="Kozik A."/>
            <person name="Kim K.D."/>
            <person name="Burow M.D."/>
            <person name="Varshney R.K."/>
            <person name="Wang X."/>
            <person name="Zhang X."/>
            <person name="Barkley N."/>
            <person name="Guimaraes P.M."/>
            <person name="Isobe S."/>
            <person name="Guo B."/>
            <person name="Liao B."/>
            <person name="Stalker H.T."/>
            <person name="Schmitz R.J."/>
            <person name="Scheffler B.E."/>
            <person name="Leal-Bertioli S.C."/>
            <person name="Xun X."/>
            <person name="Jackson S.A."/>
            <person name="Michelmore R."/>
            <person name="Ozias-Akins P."/>
        </authorList>
    </citation>
    <scope>NUCLEOTIDE SEQUENCE [LARGE SCALE GENOMIC DNA]</scope>
    <source>
        <strain evidence="13">cv. V14167</strain>
    </source>
</reference>
<feature type="compositionally biased region" description="Low complexity" evidence="11">
    <location>
        <begin position="410"/>
        <end position="420"/>
    </location>
</feature>
<evidence type="ECO:0000256" key="1">
    <source>
        <dbReference type="ARBA" id="ARBA00008536"/>
    </source>
</evidence>
<dbReference type="InterPro" id="IPR000719">
    <property type="entry name" value="Prot_kinase_dom"/>
</dbReference>
<feature type="compositionally biased region" description="Low complexity" evidence="11">
    <location>
        <begin position="442"/>
        <end position="455"/>
    </location>
</feature>
<dbReference type="EC" id="2.7.11.1" evidence="3"/>
<dbReference type="GO" id="GO:0005524">
    <property type="term" value="F:ATP binding"/>
    <property type="evidence" value="ECO:0007669"/>
    <property type="project" value="UniProtKB-KW"/>
</dbReference>
<dbReference type="InterPro" id="IPR001245">
    <property type="entry name" value="Ser-Thr/Tyr_kinase_cat_dom"/>
</dbReference>
<accession>A0A9C6TJ24</accession>
<evidence type="ECO:0000313" key="13">
    <source>
        <dbReference type="Proteomes" id="UP000515211"/>
    </source>
</evidence>
<keyword evidence="4" id="KW-0723">Serine/threonine-protein kinase</keyword>
<dbReference type="RefSeq" id="XP_052109898.1">
    <property type="nucleotide sequence ID" value="XM_052253938.1"/>
</dbReference>
<evidence type="ECO:0000256" key="5">
    <source>
        <dbReference type="ARBA" id="ARBA00022679"/>
    </source>
</evidence>
<comment type="catalytic activity">
    <reaction evidence="9">
        <text>L-threonyl-[protein] + ATP = O-phospho-L-threonyl-[protein] + ADP + H(+)</text>
        <dbReference type="Rhea" id="RHEA:46608"/>
        <dbReference type="Rhea" id="RHEA-COMP:11060"/>
        <dbReference type="Rhea" id="RHEA-COMP:11605"/>
        <dbReference type="ChEBI" id="CHEBI:15378"/>
        <dbReference type="ChEBI" id="CHEBI:30013"/>
        <dbReference type="ChEBI" id="CHEBI:30616"/>
        <dbReference type="ChEBI" id="CHEBI:61977"/>
        <dbReference type="ChEBI" id="CHEBI:456216"/>
        <dbReference type="EC" id="2.7.11.1"/>
    </reaction>
</comment>
<keyword evidence="13" id="KW-1185">Reference proteome</keyword>
<dbReference type="Gene3D" id="1.10.510.10">
    <property type="entry name" value="Transferase(Phosphotransferase) domain 1"/>
    <property type="match status" value="1"/>
</dbReference>
<reference evidence="14" key="2">
    <citation type="submission" date="2025-08" db="UniProtKB">
        <authorList>
            <consortium name="RefSeq"/>
        </authorList>
    </citation>
    <scope>IDENTIFICATION</scope>
    <source>
        <tissue evidence="14">Whole plant</tissue>
    </source>
</reference>
<organism evidence="13 14">
    <name type="scientific">Arachis duranensis</name>
    <name type="common">Wild peanut</name>
    <dbReference type="NCBI Taxonomy" id="130453"/>
    <lineage>
        <taxon>Eukaryota</taxon>
        <taxon>Viridiplantae</taxon>
        <taxon>Streptophyta</taxon>
        <taxon>Embryophyta</taxon>
        <taxon>Tracheophyta</taxon>
        <taxon>Spermatophyta</taxon>
        <taxon>Magnoliopsida</taxon>
        <taxon>eudicotyledons</taxon>
        <taxon>Gunneridae</taxon>
        <taxon>Pentapetalae</taxon>
        <taxon>rosids</taxon>
        <taxon>fabids</taxon>
        <taxon>Fabales</taxon>
        <taxon>Fabaceae</taxon>
        <taxon>Papilionoideae</taxon>
        <taxon>50 kb inversion clade</taxon>
        <taxon>dalbergioids sensu lato</taxon>
        <taxon>Dalbergieae</taxon>
        <taxon>Pterocarpus clade</taxon>
        <taxon>Arachis</taxon>
    </lineage>
</organism>
<evidence type="ECO:0000256" key="4">
    <source>
        <dbReference type="ARBA" id="ARBA00022527"/>
    </source>
</evidence>
<evidence type="ECO:0000256" key="7">
    <source>
        <dbReference type="ARBA" id="ARBA00022777"/>
    </source>
</evidence>
<dbReference type="GeneID" id="107463865"/>
<dbReference type="InterPro" id="IPR011009">
    <property type="entry name" value="Kinase-like_dom_sf"/>
</dbReference>
<feature type="region of interest" description="Disordered" evidence="11">
    <location>
        <begin position="403"/>
        <end position="455"/>
    </location>
</feature>
<dbReference type="SMART" id="SM00220">
    <property type="entry name" value="S_TKc"/>
    <property type="match status" value="1"/>
</dbReference>
<evidence type="ECO:0000256" key="3">
    <source>
        <dbReference type="ARBA" id="ARBA00012513"/>
    </source>
</evidence>
<dbReference type="PROSITE" id="PS50011">
    <property type="entry name" value="PROTEIN_KINASE_DOM"/>
    <property type="match status" value="1"/>
</dbReference>
<dbReference type="GO" id="GO:0004674">
    <property type="term" value="F:protein serine/threonine kinase activity"/>
    <property type="evidence" value="ECO:0007669"/>
    <property type="project" value="UniProtKB-KW"/>
</dbReference>
<evidence type="ECO:0000256" key="6">
    <source>
        <dbReference type="ARBA" id="ARBA00022741"/>
    </source>
</evidence>
<gene>
    <name evidence="14" type="primary">LOC107463865</name>
</gene>
<sequence>MTHCSADRVMLRRHSSSQVLPYGSKRLWCKMFLWSHRNIHRAISSKSTQVNPGVAVTHNPYGYSSDTLEPKHKQSPGNVECLIRLVCSQLLIRGDELIMRLGVLRGGAEVAVKRISQENDGVREFLAEISSLGRLKQRNLVALRGWCKKDMGNFLLVYEYMDNGSLDKRVFCDESMMLNCEERIRNIKGVAFAVLYLHEGWEEQVLHRDIKASNVLLDKDMNGKLGDFGLARMHSHGQVASTRKLVGTVGYMAPEVIKTGQALTRTDVFMFGILILEVMCGRRPMEEGKPPLVEFVWGLMVKGELMNALDERLSAKGDFNLQQVEKVLQLGLLCAYPEPKSRPNMRQVVSILEGNNEGGEESENENADTSPAISISFVSFVSSLCSLSRSQAFSLSRLGSRTQGFRRSPCRQSSPSCTQSHSHAFPELVVAGGRSTQTRDWSSSSSLHGSSPSRT</sequence>
<evidence type="ECO:0000256" key="10">
    <source>
        <dbReference type="ARBA" id="ARBA00048679"/>
    </source>
</evidence>
<keyword evidence="8" id="KW-0067">ATP-binding</keyword>
<dbReference type="PROSITE" id="PS00108">
    <property type="entry name" value="PROTEIN_KINASE_ST"/>
    <property type="match status" value="1"/>
</dbReference>